<feature type="compositionally biased region" description="Polar residues" evidence="1">
    <location>
        <begin position="17"/>
        <end position="33"/>
    </location>
</feature>
<protein>
    <submittedName>
        <fullName evidence="3">Uncharacterized protein</fullName>
    </submittedName>
</protein>
<feature type="region of interest" description="Disordered" evidence="1">
    <location>
        <begin position="1"/>
        <end position="57"/>
    </location>
</feature>
<feature type="compositionally biased region" description="Basic and acidic residues" evidence="1">
    <location>
        <begin position="34"/>
        <end position="48"/>
    </location>
</feature>
<dbReference type="AlphaFoldDB" id="A0A915HZQ1"/>
<evidence type="ECO:0000313" key="2">
    <source>
        <dbReference type="Proteomes" id="UP000887565"/>
    </source>
</evidence>
<evidence type="ECO:0000256" key="1">
    <source>
        <dbReference type="SAM" id="MobiDB-lite"/>
    </source>
</evidence>
<name>A0A915HZQ1_ROMCU</name>
<evidence type="ECO:0000313" key="3">
    <source>
        <dbReference type="WBParaSite" id="nRc.2.0.1.t07336-RA"/>
    </source>
</evidence>
<dbReference type="Proteomes" id="UP000887565">
    <property type="component" value="Unplaced"/>
</dbReference>
<accession>A0A915HZQ1</accession>
<organism evidence="2 3">
    <name type="scientific">Romanomermis culicivorax</name>
    <name type="common">Nematode worm</name>
    <dbReference type="NCBI Taxonomy" id="13658"/>
    <lineage>
        <taxon>Eukaryota</taxon>
        <taxon>Metazoa</taxon>
        <taxon>Ecdysozoa</taxon>
        <taxon>Nematoda</taxon>
        <taxon>Enoplea</taxon>
        <taxon>Dorylaimia</taxon>
        <taxon>Mermithida</taxon>
        <taxon>Mermithoidea</taxon>
        <taxon>Mermithidae</taxon>
        <taxon>Romanomermis</taxon>
    </lineage>
</organism>
<sequence length="191" mass="20685">MGMRDEPRTRGTPPPSTLCTECSKTPNTTSCDSRQQEGCDDSPPHHTQSEQTHQVHSTSFYEQAYRHGFCHSPPKLTDYISPLHRDPEIQKRLGALKNLLQLVFKVPVPPPPLMDVEPATSSSASLPTTAMSLPPMAPTLAMPTPVTHTTLLRPTSPTLVQSTAPAQPSLVITTQLVPGAAPPASTRRLEP</sequence>
<reference evidence="3" key="1">
    <citation type="submission" date="2022-11" db="UniProtKB">
        <authorList>
            <consortium name="WormBaseParasite"/>
        </authorList>
    </citation>
    <scope>IDENTIFICATION</scope>
</reference>
<dbReference type="WBParaSite" id="nRc.2.0.1.t07336-RA">
    <property type="protein sequence ID" value="nRc.2.0.1.t07336-RA"/>
    <property type="gene ID" value="nRc.2.0.1.g07336"/>
</dbReference>
<keyword evidence="2" id="KW-1185">Reference proteome</keyword>
<proteinExistence type="predicted"/>